<feature type="chain" id="PRO_5026847261" evidence="2">
    <location>
        <begin position="29"/>
        <end position="2454"/>
    </location>
</feature>
<dbReference type="Gene3D" id="2.60.120.260">
    <property type="entry name" value="Galactose-binding domain-like"/>
    <property type="match status" value="1"/>
</dbReference>
<reference evidence="4 5" key="1">
    <citation type="journal article" date="2007" name="Appl. Environ. Microbiol.">
        <title>Genome sequence of the cellulolytic gliding bacterium Cytophaga hutchinsonii.</title>
        <authorList>
            <person name="Xie G."/>
            <person name="Bruce D.C."/>
            <person name="Challacombe J.F."/>
            <person name="Chertkov O."/>
            <person name="Detter J.C."/>
            <person name="Gilna P."/>
            <person name="Han C.S."/>
            <person name="Lucas S."/>
            <person name="Misra M."/>
            <person name="Myers G.L."/>
            <person name="Richardson P."/>
            <person name="Tapia R."/>
            <person name="Thayer N."/>
            <person name="Thompson L.S."/>
            <person name="Brettin T.S."/>
            <person name="Henrissat B."/>
            <person name="Wilson D.B."/>
            <person name="McBride M.J."/>
        </authorList>
    </citation>
    <scope>NUCLEOTIDE SEQUENCE [LARGE SCALE GENOMIC DNA]</scope>
    <source>
        <strain evidence="5">ATCC 33406 / DSM 1761 / CIP 103989 / NBRC 15051 / NCIMB 9469 / D465</strain>
    </source>
</reference>
<accession>A0A6N4SW01</accession>
<dbReference type="Gene3D" id="2.60.40.10">
    <property type="entry name" value="Immunoglobulins"/>
    <property type="match status" value="2"/>
</dbReference>
<keyword evidence="4" id="KW-0326">Glycosidase</keyword>
<feature type="domain" description="Ig-like" evidence="3">
    <location>
        <begin position="1717"/>
        <end position="1816"/>
    </location>
</feature>
<sequence>MKMKKHRGGISRYLLGIVFILLSFYSFAQCGTETFTVKDWCENSYAEWTITNPDPTAKYHWYEPVYNAAGTVIVDTLDRNYGENTAGTYFVSPYRYTTPSPTPVTPGWDNRTFWYVKEKPATFSLNNPTAENHAVAPATGYSMNFTSTLETRINYVTIPFFSYYVDPGRTWYVQVQIGTKYSAIYYFNSTNLTRVTTNVYLLRVPVFIDTPAGSYTMSVVTNPASPTPGTVAIGTNQLDLAMLNTATTFPINNTAGINITGSSNAGRSMIYKWETDTYCPYRFTPAAKKTTTGCCVPVLVTGVVVASNPIIVSGTDNTDLDVTVYESTSNYFQWYKDGVATTGGAGLIHINVNQAGVYSVREVKVAADLNKVSCYQEATVTVSERSLFARVNNPKASYCVGDKVTVEAYGSNIGSVAWTPASLATSPNSKITEVTLNATGTLNFTATAQVFTGPSIINGDFEAGNTGFTSDMTNTTGTPSSGQYRIDTYVTEQQSYWSASATPSPAAQMKGSGRFLYSDGFQTYQPGSIIWKQTVPGLSQNQNYTFSMDHANISWNSDPSNTARVADIDTKFDIYINNVKITTFTTDGQGQYAGVGRWKTDQVVWNSGTATQAVIEIRQQVKGGTGYDFAIDNILFGGPVLQTATVSVGPIADCFDVIPSQSACVGANKTLTAKAINTVTGEEVGVIDRWEAPVGTVVGTGKTITVSPAVTTTYTVYARFPASNLIQNSDFELGANGFKYGTANGLYNQGNSQGNFQVLKNPTTTGCGGYCVNLGDHTTGTGNMLFVDPQTADGNVIAYDFNAIGGQSYLFSLWVANAVNFASNANPLLSSVSFIVNGPGVTNQTIASINTTKDNVWNQLSTVWTPPSNGAYTLTIRAKGDATLQALQPGNSGGNDFVIDDIILAEPTSKVYSKTIVVTPCVTCTQPTSVTITTPAAATVTICQGTAQTLSGTVTVPAASSATGGYRYLWIKMGATPAANTVLTSGAITPAINTATAVPDYTGITGALTDAGKYILRVEDGTAGNPTCFRDDTLTLVINPTTVAGSIAAAQTICTGGDPVAFTSVAATGGNGTTYSYVWEKSINGAAYADITPAVTTATFDEGVLTNAGTTAMTVDYRRKVTSGACPQVTTAAVRITVNPAIVAGIVAADQTICSGGDPAAFTVTATPTGGTGTYTYQWQSASALAGTYTNIASATGATYDVPSGLTATTYYRRVDASGTCTTVNTNVITVTVQPALVPGTVTADQTICYNTAPAAFTSTAAASGGNGTSYAYQWQTSTTAAGVYTDIAGATNAAFTDATLLTADKYYRRKVTSGTVATCNIAYTAAIHITVSPDLVVGSIGTAQTICTGTAPATLTSISLPTGGKTPYTYQWQSSPDNGTTPWSNIGSATSVDYTPGTLSTDMYYRRSDISAGGCGTLYTASIKITVDPLVTAAVISSDQSICSGAAPSQIGGAAAAGGSTTATAGYVWEVSTTSGSADFSAISGATLKDYTPGTLTVDTWYRRVDKKGTCAGVASNAVKISIVAVAPATVSLSRLPSGPICEGTNVTFTASVGNGGTPAYVWTSSVTGALASTTDTYSSTTLVDGEVITVDITSSLSCANPKTATASSTMVVNTKVTPTISITADKTTICPSESVTFSITAQTNQGTAPAGPTYQWQTNKSGTYQNISGATNSTYIASSVTNGESFRVVMTTGLTCVTSATAVSTPVAVTVTPVPTLSVSIAADKATICSGNAVQFTATATGSGSTPAPTYEWFIGAAGSETSQGAGSTTANPYSTTSLTTTAALSPQTYSIYVRATSNATCASTTPAQSAAVTVTVNAGVGAGTITTTLLTICNNTVPGAITEASAASGGTSPTYTWEESIDNGAWGPATGTVSGTGFTPSGAKTGTKVSYRRIVTYTSIPAPCNTAMSNIIDITVNPALVAGVIQDDQIICSGLVPAALTQVSAPTGGTGSYTYQWQSSTTGTAGSFSNIGGATTSGYAPGALTATTYYQRVETSGTCGSVTGNMVTITVSTPEVVTAQINDPGQVCEGSVPMVFTATTTGSGTLTYAWTLDGAPVGTNSSTYSYNPTTASDAGKKVKVVVTTSIGCNAGPGISNEVALNIVVSSMPSVSITGAPAVQCSGLPVRFTVSNTTAGGNNPTYQWFIESQAGVATAVSGATNTSFTSTGLTAGDKVYVELTSNLGCALGTNPHASNKIAPAILATPAPVINETPLPICSPEGFEFTAVVGSATPPNTLQWYKDGVAISGATTSIYKAFESGLYSIEESNAACGTISTEVPLTVIQTPVANAGSDITVKEGEQVTLNGSGGVIYSWSPDTGLDDASSATPKLTADKTIMYILTVRDATGQCHDDDEVMVFVERPIKVPNVITVNGDGVNDTWEIENIESFPNAEFLIYNRWGNLVWKSTGYPKEWDATNFRNGEVLPDGTYFYIIDLHSTIYTEAYTGYIQVVK</sequence>
<dbReference type="Pfam" id="PF13585">
    <property type="entry name" value="CHU_C"/>
    <property type="match status" value="1"/>
</dbReference>
<keyword evidence="5" id="KW-1185">Reference proteome</keyword>
<evidence type="ECO:0000256" key="2">
    <source>
        <dbReference type="SAM" id="SignalP"/>
    </source>
</evidence>
<feature type="region of interest" description="Disordered" evidence="1">
    <location>
        <begin position="1851"/>
        <end position="1882"/>
    </location>
</feature>
<dbReference type="GO" id="GO:0016798">
    <property type="term" value="F:hydrolase activity, acting on glycosyl bonds"/>
    <property type="evidence" value="ECO:0007669"/>
    <property type="project" value="UniProtKB-KW"/>
</dbReference>
<dbReference type="InterPro" id="IPR007110">
    <property type="entry name" value="Ig-like_dom"/>
</dbReference>
<gene>
    <name evidence="4" type="ordered locus">CHU_3439</name>
</gene>
<name>A0A6N4SW01_CYTH3</name>
<dbReference type="InterPro" id="IPR013783">
    <property type="entry name" value="Ig-like_fold"/>
</dbReference>
<dbReference type="Proteomes" id="UP000001822">
    <property type="component" value="Chromosome"/>
</dbReference>
<dbReference type="EC" id="3.2.1.-" evidence="4"/>
<proteinExistence type="predicted"/>
<keyword evidence="2" id="KW-0732">Signal</keyword>
<evidence type="ECO:0000313" key="5">
    <source>
        <dbReference type="Proteomes" id="UP000001822"/>
    </source>
</evidence>
<protein>
    <submittedName>
        <fullName evidence="4">CHU large protein</fullName>
        <ecNumber evidence="4">3.2.1.-</ecNumber>
    </submittedName>
</protein>
<evidence type="ECO:0000313" key="4">
    <source>
        <dbReference type="EMBL" id="ABG60673.1"/>
    </source>
</evidence>
<dbReference type="EMBL" id="CP000383">
    <property type="protein sequence ID" value="ABG60673.1"/>
    <property type="molecule type" value="Genomic_DNA"/>
</dbReference>
<dbReference type="Gene3D" id="2.60.40.2700">
    <property type="match status" value="2"/>
</dbReference>
<organism evidence="4 5">
    <name type="scientific">Cytophaga hutchinsonii (strain ATCC 33406 / DSM 1761 / CIP 103989 / NBRC 15051 / NCIMB 9469 / D465)</name>
    <dbReference type="NCBI Taxonomy" id="269798"/>
    <lineage>
        <taxon>Bacteria</taxon>
        <taxon>Pseudomonadati</taxon>
        <taxon>Bacteroidota</taxon>
        <taxon>Cytophagia</taxon>
        <taxon>Cytophagales</taxon>
        <taxon>Cytophagaceae</taxon>
        <taxon>Cytophaga</taxon>
    </lineage>
</organism>
<dbReference type="KEGG" id="chu:CHU_3439"/>
<feature type="compositionally biased region" description="Polar residues" evidence="1">
    <location>
        <begin position="1851"/>
        <end position="1860"/>
    </location>
</feature>
<evidence type="ECO:0000256" key="1">
    <source>
        <dbReference type="SAM" id="MobiDB-lite"/>
    </source>
</evidence>
<keyword evidence="4" id="KW-0378">Hydrolase</keyword>
<feature type="signal peptide" evidence="2">
    <location>
        <begin position="1"/>
        <end position="28"/>
    </location>
</feature>
<evidence type="ECO:0000259" key="3">
    <source>
        <dbReference type="PROSITE" id="PS50835"/>
    </source>
</evidence>
<dbReference type="NCBIfam" id="TIGR04131">
    <property type="entry name" value="Bac_Flav_CTERM"/>
    <property type="match status" value="1"/>
</dbReference>
<dbReference type="PROSITE" id="PS50835">
    <property type="entry name" value="IG_LIKE"/>
    <property type="match status" value="1"/>
</dbReference>
<dbReference type="InterPro" id="IPR026341">
    <property type="entry name" value="T9SS_type_B"/>
</dbReference>